<dbReference type="Pfam" id="PF05050">
    <property type="entry name" value="Methyltransf_21"/>
    <property type="match status" value="1"/>
</dbReference>
<dbReference type="InterPro" id="IPR029063">
    <property type="entry name" value="SAM-dependent_MTases_sf"/>
</dbReference>
<feature type="domain" description="Methyltransferase FkbM" evidence="1">
    <location>
        <begin position="418"/>
        <end position="519"/>
    </location>
</feature>
<dbReference type="SUPFAM" id="SSF53335">
    <property type="entry name" value="S-adenosyl-L-methionine-dependent methyltransferases"/>
    <property type="match status" value="1"/>
</dbReference>
<dbReference type="EMBL" id="CAXAMN010022596">
    <property type="protein sequence ID" value="CAK9071267.1"/>
    <property type="molecule type" value="Genomic_DNA"/>
</dbReference>
<gene>
    <name evidence="2" type="ORF">CCMP2556_LOCUS34856</name>
    <name evidence="3" type="ORF">CCMP2556_LOCUS35035</name>
</gene>
<dbReference type="Proteomes" id="UP001642484">
    <property type="component" value="Unassembled WGS sequence"/>
</dbReference>
<accession>A0ABP0P491</accession>
<evidence type="ECO:0000313" key="3">
    <source>
        <dbReference type="EMBL" id="CAK9071267.1"/>
    </source>
</evidence>
<reference evidence="2 4" key="1">
    <citation type="submission" date="2024-02" db="EMBL/GenBank/DDBJ databases">
        <authorList>
            <person name="Chen Y."/>
            <person name="Shah S."/>
            <person name="Dougan E. K."/>
            <person name="Thang M."/>
            <person name="Chan C."/>
        </authorList>
    </citation>
    <scope>NUCLEOTIDE SEQUENCE [LARGE SCALE GENOMIC DNA]</scope>
</reference>
<name>A0ABP0P491_9DINO</name>
<protein>
    <recommendedName>
        <fullName evidence="1">Methyltransferase FkbM domain-containing protein</fullName>
    </recommendedName>
</protein>
<evidence type="ECO:0000259" key="1">
    <source>
        <dbReference type="Pfam" id="PF05050"/>
    </source>
</evidence>
<comment type="caution">
    <text evidence="2">The sequence shown here is derived from an EMBL/GenBank/DDBJ whole genome shotgun (WGS) entry which is preliminary data.</text>
</comment>
<proteinExistence type="predicted"/>
<dbReference type="EMBL" id="CAXAMN010022562">
    <property type="protein sequence ID" value="CAK9070843.1"/>
    <property type="molecule type" value="Genomic_DNA"/>
</dbReference>
<sequence>MSPAFGPRDMEDEDFEALPAAIPGLDRTCDARPSSPEVEEWCQRSCTQLLAFLRMRAEFEAIDFNVYKAADAMNTWSSCPTAHRGIVLARIAQRLRQLPQDSASLHTARRLLVNAEYVSRTYVVDINLTGYLASGTSYAPWFHMGTVHRIVIEKFPEILDINEPDAVASREELVAALKHYLSLDTAASGLQFRRLRRPSWSSLDMSASLFADADILRITEAPGLLDHGGVESPARDRMEQLLHLGQKYLLQAYLHTKARAPPSWTEMHGIIATVGRSAVPLFDLLDRLDSQVIEGLHLRDSVTHISKPFFAHLLPTRNVESNHVRSVLDLHCDRVFKDQVDEHRGQPITVVEVGAHLGGCILYALTHSHHKSRGLAIDAYFPAVAALRRTAESNEMKERLTVLEHFVCANQSHKYSLVFDETGVLSQPGWQDVSEWQEDVEKLPEIKECTSLDSILQSKGFGQVDILRISVLGREYYALQSAEEALASGQVKVVAVSILRDNSAPAKIAQLLQSHGYKLYFNEHTDEAVVRVLSDREQIPEGTLTLVALYHPLH</sequence>
<dbReference type="Gene3D" id="3.40.50.150">
    <property type="entry name" value="Vaccinia Virus protein VP39"/>
    <property type="match status" value="1"/>
</dbReference>
<dbReference type="InterPro" id="IPR006342">
    <property type="entry name" value="FkbM_mtfrase"/>
</dbReference>
<evidence type="ECO:0000313" key="4">
    <source>
        <dbReference type="Proteomes" id="UP001642484"/>
    </source>
</evidence>
<evidence type="ECO:0000313" key="2">
    <source>
        <dbReference type="EMBL" id="CAK9070843.1"/>
    </source>
</evidence>
<keyword evidence="4" id="KW-1185">Reference proteome</keyword>
<organism evidence="2 4">
    <name type="scientific">Durusdinium trenchii</name>
    <dbReference type="NCBI Taxonomy" id="1381693"/>
    <lineage>
        <taxon>Eukaryota</taxon>
        <taxon>Sar</taxon>
        <taxon>Alveolata</taxon>
        <taxon>Dinophyceae</taxon>
        <taxon>Suessiales</taxon>
        <taxon>Symbiodiniaceae</taxon>
        <taxon>Durusdinium</taxon>
    </lineage>
</organism>